<gene>
    <name evidence="3" type="ORF">G3570_00060</name>
</gene>
<feature type="compositionally biased region" description="Polar residues" evidence="1">
    <location>
        <begin position="24"/>
        <end position="34"/>
    </location>
</feature>
<dbReference type="EMBL" id="JAALLT010000001">
    <property type="protein sequence ID" value="NGP75007.1"/>
    <property type="molecule type" value="Genomic_DNA"/>
</dbReference>
<dbReference type="RefSeq" id="WP_165137997.1">
    <property type="nucleotide sequence ID" value="NZ_JAALLT010000001.1"/>
</dbReference>
<feature type="region of interest" description="Disordered" evidence="1">
    <location>
        <begin position="24"/>
        <end position="101"/>
    </location>
</feature>
<proteinExistence type="predicted"/>
<reference evidence="3 4" key="1">
    <citation type="submission" date="2020-02" db="EMBL/GenBank/DDBJ databases">
        <title>Balneolaceae bacterium YR4-1, complete genome.</title>
        <authorList>
            <person name="Li Y."/>
            <person name="Wu S."/>
        </authorList>
    </citation>
    <scope>NUCLEOTIDE SEQUENCE [LARGE SCALE GENOMIC DNA]</scope>
    <source>
        <strain evidence="3 4">YR4-1</strain>
    </source>
</reference>
<feature type="compositionally biased region" description="Basic and acidic residues" evidence="1">
    <location>
        <begin position="35"/>
        <end position="44"/>
    </location>
</feature>
<feature type="chain" id="PRO_5027034387" evidence="2">
    <location>
        <begin position="27"/>
        <end position="205"/>
    </location>
</feature>
<keyword evidence="2" id="KW-0732">Signal</keyword>
<evidence type="ECO:0000256" key="2">
    <source>
        <dbReference type="SAM" id="SignalP"/>
    </source>
</evidence>
<keyword evidence="4" id="KW-1185">Reference proteome</keyword>
<feature type="region of interest" description="Disordered" evidence="1">
    <location>
        <begin position="180"/>
        <end position="205"/>
    </location>
</feature>
<evidence type="ECO:0000313" key="4">
    <source>
        <dbReference type="Proteomes" id="UP000473278"/>
    </source>
</evidence>
<comment type="caution">
    <text evidence="3">The sequence shown here is derived from an EMBL/GenBank/DDBJ whole genome shotgun (WGS) entry which is preliminary data.</text>
</comment>
<dbReference type="Proteomes" id="UP000473278">
    <property type="component" value="Unassembled WGS sequence"/>
</dbReference>
<feature type="signal peptide" evidence="2">
    <location>
        <begin position="1"/>
        <end position="26"/>
    </location>
</feature>
<name>A0A6M1SWT6_9BACT</name>
<evidence type="ECO:0000256" key="1">
    <source>
        <dbReference type="SAM" id="MobiDB-lite"/>
    </source>
</evidence>
<organism evidence="3 4">
    <name type="scientific">Halalkalibaculum roseum</name>
    <dbReference type="NCBI Taxonomy" id="2709311"/>
    <lineage>
        <taxon>Bacteria</taxon>
        <taxon>Pseudomonadati</taxon>
        <taxon>Balneolota</taxon>
        <taxon>Balneolia</taxon>
        <taxon>Balneolales</taxon>
        <taxon>Balneolaceae</taxon>
        <taxon>Halalkalibaculum</taxon>
    </lineage>
</organism>
<dbReference type="AlphaFoldDB" id="A0A6M1SWT6"/>
<sequence>MKLLSRVSLIIALLLFVAGAVTNSHAQSQKSGNKGNKEKAEKVQNKGKAVADSVQQTAVPDSTRKKGNAKAKAGKENQGQGNAYGRNKGDMSGREFGQARAAAAKKLQEEISALDQKVTEGEEVAEKAREDIRTAEENLENAEGDSTVINRRVERVEKAKEQLSELEVMLENQKEKLSKARSRFEELMGRNPQPDSTATEENEEE</sequence>
<protein>
    <submittedName>
        <fullName evidence="3">Uncharacterized protein</fullName>
    </submittedName>
</protein>
<evidence type="ECO:0000313" key="3">
    <source>
        <dbReference type="EMBL" id="NGP75007.1"/>
    </source>
</evidence>
<accession>A0A6M1SWT6</accession>